<proteinExistence type="predicted"/>
<protein>
    <submittedName>
        <fullName evidence="2">Uncharacterized protein</fullName>
    </submittedName>
</protein>
<evidence type="ECO:0000313" key="2">
    <source>
        <dbReference type="EMBL" id="KLJ09803.1"/>
    </source>
</evidence>
<comment type="caution">
    <text evidence="2">The sequence shown here is derived from an EMBL/GenBank/DDBJ whole genome shotgun (WGS) entry which is preliminary data.</text>
</comment>
<name>A0A0H1BFE3_9EURO</name>
<sequence length="64" mass="6820">MRLSLLVNPTWMAPCDQPSLGPPNPARSSSTAPNFHIAPTPLGALTGPNTRKFSPSLVPSLRVR</sequence>
<organism evidence="2 3">
    <name type="scientific">Blastomyces silverae</name>
    <dbReference type="NCBI Taxonomy" id="2060906"/>
    <lineage>
        <taxon>Eukaryota</taxon>
        <taxon>Fungi</taxon>
        <taxon>Dikarya</taxon>
        <taxon>Ascomycota</taxon>
        <taxon>Pezizomycotina</taxon>
        <taxon>Eurotiomycetes</taxon>
        <taxon>Eurotiomycetidae</taxon>
        <taxon>Onygenales</taxon>
        <taxon>Ajellomycetaceae</taxon>
        <taxon>Blastomyces</taxon>
    </lineage>
</organism>
<keyword evidence="3" id="KW-1185">Reference proteome</keyword>
<accession>A0A0H1BFE3</accession>
<dbReference type="EMBL" id="LDEV01002257">
    <property type="protein sequence ID" value="KLJ09803.1"/>
    <property type="molecule type" value="Genomic_DNA"/>
</dbReference>
<reference evidence="3" key="1">
    <citation type="journal article" date="2015" name="PLoS Genet.">
        <title>The dynamic genome and transcriptome of the human fungal pathogen Blastomyces and close relative Emmonsia.</title>
        <authorList>
            <person name="Munoz J.F."/>
            <person name="Gauthier G.M."/>
            <person name="Desjardins C.A."/>
            <person name="Gallo J.E."/>
            <person name="Holder J."/>
            <person name="Sullivan T.D."/>
            <person name="Marty A.J."/>
            <person name="Carmen J.C."/>
            <person name="Chen Z."/>
            <person name="Ding L."/>
            <person name="Gujja S."/>
            <person name="Magrini V."/>
            <person name="Misas E."/>
            <person name="Mitreva M."/>
            <person name="Priest M."/>
            <person name="Saif S."/>
            <person name="Whiston E.A."/>
            <person name="Young S."/>
            <person name="Zeng Q."/>
            <person name="Goldman W.E."/>
            <person name="Mardis E.R."/>
            <person name="Taylor J.W."/>
            <person name="McEwen J.G."/>
            <person name="Clay O.K."/>
            <person name="Klein B.S."/>
            <person name="Cuomo C.A."/>
        </authorList>
    </citation>
    <scope>NUCLEOTIDE SEQUENCE [LARGE SCALE GENOMIC DNA]</scope>
    <source>
        <strain evidence="3">UAMH 139</strain>
    </source>
</reference>
<evidence type="ECO:0000313" key="3">
    <source>
        <dbReference type="Proteomes" id="UP000053573"/>
    </source>
</evidence>
<gene>
    <name evidence="2" type="ORF">EMPG_14772</name>
</gene>
<evidence type="ECO:0000256" key="1">
    <source>
        <dbReference type="SAM" id="MobiDB-lite"/>
    </source>
</evidence>
<dbReference type="AlphaFoldDB" id="A0A0H1BFE3"/>
<dbReference type="Proteomes" id="UP000053573">
    <property type="component" value="Unassembled WGS sequence"/>
</dbReference>
<feature type="region of interest" description="Disordered" evidence="1">
    <location>
        <begin position="15"/>
        <end position="64"/>
    </location>
</feature>